<dbReference type="InterPro" id="IPR016181">
    <property type="entry name" value="Acyl_CoA_acyltransferase"/>
</dbReference>
<proteinExistence type="predicted"/>
<dbReference type="STRING" id="655819.J5JRJ5"/>
<dbReference type="Gene3D" id="1.25.40.20">
    <property type="entry name" value="Ankyrin repeat-containing domain"/>
    <property type="match status" value="4"/>
</dbReference>
<dbReference type="InParanoid" id="J5JRJ5"/>
<dbReference type="AlphaFoldDB" id="J5JRJ5"/>
<feature type="domain" description="Heterokaryon incompatibility" evidence="2">
    <location>
        <begin position="299"/>
        <end position="383"/>
    </location>
</feature>
<dbReference type="GeneID" id="19886385"/>
<evidence type="ECO:0000313" key="4">
    <source>
        <dbReference type="EMBL" id="EJP67593.1"/>
    </source>
</evidence>
<dbReference type="Pfam" id="PF12796">
    <property type="entry name" value="Ank_2"/>
    <property type="match status" value="3"/>
</dbReference>
<dbReference type="PANTHER" id="PTHR10622">
    <property type="entry name" value="HET DOMAIN-CONTAINING PROTEIN"/>
    <property type="match status" value="1"/>
</dbReference>
<feature type="domain" description="DUF8212" evidence="3">
    <location>
        <begin position="493"/>
        <end position="529"/>
    </location>
</feature>
<name>J5JRJ5_BEAB2</name>
<dbReference type="PANTHER" id="PTHR10622:SF10">
    <property type="entry name" value="HET DOMAIN-CONTAINING PROTEIN"/>
    <property type="match status" value="1"/>
</dbReference>
<dbReference type="InterPro" id="IPR010730">
    <property type="entry name" value="HET"/>
</dbReference>
<keyword evidence="5" id="KW-1185">Reference proteome</keyword>
<protein>
    <submittedName>
        <fullName evidence="4">Ankyrin repeat-containing protein</fullName>
    </submittedName>
</protein>
<dbReference type="Pfam" id="PF06985">
    <property type="entry name" value="HET"/>
    <property type="match status" value="1"/>
</dbReference>
<feature type="repeat" description="ANK" evidence="1">
    <location>
        <begin position="868"/>
        <end position="892"/>
    </location>
</feature>
<dbReference type="InterPro" id="IPR058525">
    <property type="entry name" value="DUF8212"/>
</dbReference>
<dbReference type="PROSITE" id="PS50088">
    <property type="entry name" value="ANK_REPEAT"/>
    <property type="match status" value="8"/>
</dbReference>
<feature type="repeat" description="ANK" evidence="1">
    <location>
        <begin position="704"/>
        <end position="727"/>
    </location>
</feature>
<dbReference type="SUPFAM" id="SSF55729">
    <property type="entry name" value="Acyl-CoA N-acyltransferases (Nat)"/>
    <property type="match status" value="1"/>
</dbReference>
<dbReference type="OrthoDB" id="20872at2759"/>
<gene>
    <name evidence="4" type="ORF">BBA_03373</name>
</gene>
<dbReference type="Pfam" id="PF00023">
    <property type="entry name" value="Ank"/>
    <property type="match status" value="1"/>
</dbReference>
<organism evidence="4 5">
    <name type="scientific">Beauveria bassiana (strain ARSEF 2860)</name>
    <name type="common">White muscardine disease fungus</name>
    <name type="synonym">Tritirachium shiotae</name>
    <dbReference type="NCBI Taxonomy" id="655819"/>
    <lineage>
        <taxon>Eukaryota</taxon>
        <taxon>Fungi</taxon>
        <taxon>Dikarya</taxon>
        <taxon>Ascomycota</taxon>
        <taxon>Pezizomycotina</taxon>
        <taxon>Sordariomycetes</taxon>
        <taxon>Hypocreomycetidae</taxon>
        <taxon>Hypocreales</taxon>
        <taxon>Cordycipitaceae</taxon>
        <taxon>Beauveria</taxon>
    </lineage>
</organism>
<keyword evidence="1" id="KW-0040">ANK repeat</keyword>
<dbReference type="Pfam" id="PF26640">
    <property type="entry name" value="DUF8212"/>
    <property type="match status" value="1"/>
</dbReference>
<feature type="repeat" description="ANK" evidence="1">
    <location>
        <begin position="835"/>
        <end position="867"/>
    </location>
</feature>
<feature type="repeat" description="ANK" evidence="1">
    <location>
        <begin position="769"/>
        <end position="801"/>
    </location>
</feature>
<evidence type="ECO:0000256" key="1">
    <source>
        <dbReference type="PROSITE-ProRule" id="PRU00023"/>
    </source>
</evidence>
<evidence type="ECO:0000313" key="5">
    <source>
        <dbReference type="Proteomes" id="UP000002762"/>
    </source>
</evidence>
<feature type="repeat" description="ANK" evidence="1">
    <location>
        <begin position="971"/>
        <end position="1003"/>
    </location>
</feature>
<dbReference type="InterPro" id="IPR002110">
    <property type="entry name" value="Ankyrin_rpt"/>
</dbReference>
<dbReference type="Proteomes" id="UP000002762">
    <property type="component" value="Unassembled WGS sequence"/>
</dbReference>
<dbReference type="SMART" id="SM00248">
    <property type="entry name" value="ANK"/>
    <property type="match status" value="11"/>
</dbReference>
<dbReference type="PRINTS" id="PR01415">
    <property type="entry name" value="ANKYRIN"/>
</dbReference>
<dbReference type="HOGENOM" id="CLU_000288_138_8_1"/>
<accession>J5JRJ5</accession>
<feature type="repeat" description="ANK" evidence="1">
    <location>
        <begin position="802"/>
        <end position="834"/>
    </location>
</feature>
<feature type="repeat" description="ANK" evidence="1">
    <location>
        <begin position="736"/>
        <end position="768"/>
    </location>
</feature>
<dbReference type="Gene3D" id="3.40.630.30">
    <property type="match status" value="1"/>
</dbReference>
<evidence type="ECO:0000259" key="3">
    <source>
        <dbReference type="Pfam" id="PF26640"/>
    </source>
</evidence>
<reference evidence="4 5" key="1">
    <citation type="journal article" date="2012" name="Sci. Rep.">
        <title>Genomic perspectives on the evolution of fungal entomopathogenicity in Beauveria bassiana.</title>
        <authorList>
            <person name="Xiao G."/>
            <person name="Ying S.H."/>
            <person name="Zheng P."/>
            <person name="Wang Z.L."/>
            <person name="Zhang S."/>
            <person name="Xie X.Q."/>
            <person name="Shang Y."/>
            <person name="St Leger R.J."/>
            <person name="Zhao G.P."/>
            <person name="Wang C."/>
            <person name="Feng M.G."/>
        </authorList>
    </citation>
    <scope>NUCLEOTIDE SEQUENCE [LARGE SCALE GENOMIC DNA]</scope>
    <source>
        <strain evidence="4 5">ARSEF 2860</strain>
    </source>
</reference>
<dbReference type="RefSeq" id="XP_008596692.1">
    <property type="nucleotide sequence ID" value="XM_008598470.1"/>
</dbReference>
<dbReference type="EMBL" id="JH725156">
    <property type="protein sequence ID" value="EJP67593.1"/>
    <property type="molecule type" value="Genomic_DNA"/>
</dbReference>
<sequence length="1047" mass="115886">MAKQLYETFAGSKVTESMLVEAATLFNENYGTWGDNCPNKGASDDLFFSCSLLFVPFLLSPISDASSGRPVRLSTRRLREQYLPDAAQSIYTRVTVDGVLAGNAFACRWEHGSKAVCWVTQLVVSKDYRERGLATGLLRVLRADNCHDIYGIMSSHPAACLAAAKAFSTTVEKVSLDFISKNAHGVMRESPIPYIRDAQLCGTIFDDNDSTGLVSGVNTEFFVDHEKPMQALKIIRESLQWPLGELPDGHDSFGVLCCAPQLVINPAKPPPPRAASFQKDPDAGVAPFPYPNSIEIAHYAATEYKWGNEEVTLQDLESGQIAEKVGFEKVLRFCYRAKHDGFPYAWIDTCCIDKASSAELSEAINSMYQWYFDADRCYAYLADVPSLKATFQESEWFERGFTLQELLAPAEVYFLDDQWNDIGTKTSLRNAVSLRTGIPSDILSGIADIDTASIAQRMSWAASRKTSRLEDRAYCLMGIFGVNMPLIYGEGERAFTRLQEEIMKISDDQSIFAWESSDTRTGLLATSPAAFARSKNIVPLKRPDAPLSQLTVTSRGIHLDIQFIATSPRRVGLAVLHCVEDDGTPKQIGIYVKDSFWTMQSFERVLSQSLERIRPGTLDSPGIEDRVSQRRICVQTKRISLTRNLGADRQANDIHDHKECSGLALPQKYSMIAALYNAVAEGENGAVWLLLSRRSIDVNSLDALGRTPLRMAVELGHETIVTMLLQRDDINIRHELQQNLLSVAVSAGHEGVAKLLLEHGVEVDVEDAAGRTPLWIAAQTGRRELALRLLNRGAEKDRRDGHQRTPLWAAADSGQGDTVNLLLECQAAINCRDKFGQTALAVACSKGHVDIVMVLLFYSADMNLFDIRGRTPLWTATANGDETVVRMLLQTGKAKQNTASDGWTPVWLAVRYGYEELVKLLVSHGANTQSIFPLDYETSKYLLWKAVRCGHAESARLLLDTGKINPDTRSDKMTPLALAASNNDRRLVELLLHHGADVRAKDSHGRTPISRAADAGHDELVKLMEESRPTAGDGRLRALFRAARDKG</sequence>
<dbReference type="PROSITE" id="PS50297">
    <property type="entry name" value="ANK_REP_REGION"/>
    <property type="match status" value="6"/>
</dbReference>
<dbReference type="SUPFAM" id="SSF48403">
    <property type="entry name" value="Ankyrin repeat"/>
    <property type="match status" value="1"/>
</dbReference>
<feature type="repeat" description="ANK" evidence="1">
    <location>
        <begin position="901"/>
        <end position="927"/>
    </location>
</feature>
<evidence type="ECO:0000259" key="2">
    <source>
        <dbReference type="Pfam" id="PF06985"/>
    </source>
</evidence>
<dbReference type="InterPro" id="IPR036770">
    <property type="entry name" value="Ankyrin_rpt-contain_sf"/>
</dbReference>